<reference evidence="5" key="1">
    <citation type="submission" date="2016-10" db="EMBL/GenBank/DDBJ databases">
        <authorList>
            <person name="Varghese N."/>
            <person name="Submissions S."/>
        </authorList>
    </citation>
    <scope>NUCLEOTIDE SEQUENCE [LARGE SCALE GENOMIC DNA]</scope>
    <source>
        <strain evidence="5">DSM 45405</strain>
    </source>
</reference>
<organism evidence="4 5">
    <name type="scientific">Mycolicibacterium rutilum</name>
    <name type="common">Mycobacterium rutilum</name>
    <dbReference type="NCBI Taxonomy" id="370526"/>
    <lineage>
        <taxon>Bacteria</taxon>
        <taxon>Bacillati</taxon>
        <taxon>Actinomycetota</taxon>
        <taxon>Actinomycetes</taxon>
        <taxon>Mycobacteriales</taxon>
        <taxon>Mycobacteriaceae</taxon>
        <taxon>Mycolicibacterium</taxon>
    </lineage>
</organism>
<proteinExistence type="predicted"/>
<dbReference type="RefSeq" id="WP_083407779.1">
    <property type="nucleotide sequence ID" value="NZ_LT629971.1"/>
</dbReference>
<keyword evidence="2" id="KW-0812">Transmembrane</keyword>
<dbReference type="InterPro" id="IPR025241">
    <property type="entry name" value="DUF4190"/>
</dbReference>
<name>A0A1H6K819_MYCRU</name>
<evidence type="ECO:0000313" key="4">
    <source>
        <dbReference type="EMBL" id="SEH69484.1"/>
    </source>
</evidence>
<dbReference type="Pfam" id="PF13828">
    <property type="entry name" value="DUF4190"/>
    <property type="match status" value="1"/>
</dbReference>
<sequence>MTGPGPDEPREYPPLEDVGQQGESFAPVDYPDNLPPPVPGYPPPYWGYPPAGPYGYSPYPVGKPPGTNGKAIGGLVASVLGVICCGVSAIAGVILGVIAIRETRRTRQDGYGIALAATIIGGLTIAGYLIYLVLYVALIASGWQWI</sequence>
<evidence type="ECO:0000313" key="5">
    <source>
        <dbReference type="Proteomes" id="UP000182915"/>
    </source>
</evidence>
<keyword evidence="2" id="KW-0472">Membrane</keyword>
<dbReference type="OrthoDB" id="4462868at2"/>
<feature type="domain" description="DUF4190" evidence="3">
    <location>
        <begin position="71"/>
        <end position="130"/>
    </location>
</feature>
<dbReference type="AlphaFoldDB" id="A0A1H6K819"/>
<gene>
    <name evidence="4" type="ORF">SAMN04489835_2961</name>
</gene>
<keyword evidence="5" id="KW-1185">Reference proteome</keyword>
<keyword evidence="2" id="KW-1133">Transmembrane helix</keyword>
<protein>
    <recommendedName>
        <fullName evidence="3">DUF4190 domain-containing protein</fullName>
    </recommendedName>
</protein>
<dbReference type="Proteomes" id="UP000182915">
    <property type="component" value="Chromosome I"/>
</dbReference>
<dbReference type="STRING" id="370526.SAMN04489835_2961"/>
<evidence type="ECO:0000256" key="1">
    <source>
        <dbReference type="SAM" id="MobiDB-lite"/>
    </source>
</evidence>
<accession>A0A1H6K819</accession>
<evidence type="ECO:0000259" key="3">
    <source>
        <dbReference type="Pfam" id="PF13828"/>
    </source>
</evidence>
<feature type="transmembrane region" description="Helical" evidence="2">
    <location>
        <begin position="71"/>
        <end position="100"/>
    </location>
</feature>
<evidence type="ECO:0000256" key="2">
    <source>
        <dbReference type="SAM" id="Phobius"/>
    </source>
</evidence>
<dbReference type="EMBL" id="LT629971">
    <property type="protein sequence ID" value="SEH69484.1"/>
    <property type="molecule type" value="Genomic_DNA"/>
</dbReference>
<feature type="transmembrane region" description="Helical" evidence="2">
    <location>
        <begin position="112"/>
        <end position="140"/>
    </location>
</feature>
<feature type="region of interest" description="Disordered" evidence="1">
    <location>
        <begin position="1"/>
        <end position="33"/>
    </location>
</feature>